<dbReference type="SUPFAM" id="SSF81301">
    <property type="entry name" value="Nucleotidyltransferase"/>
    <property type="match status" value="1"/>
</dbReference>
<dbReference type="InterPro" id="IPR043519">
    <property type="entry name" value="NT_sf"/>
</dbReference>
<evidence type="ECO:0000313" key="2">
    <source>
        <dbReference type="Proteomes" id="UP000244066"/>
    </source>
</evidence>
<protein>
    <submittedName>
        <fullName evidence="1">Uncharacterized protein</fullName>
    </submittedName>
</protein>
<dbReference type="AlphaFoldDB" id="A0A2R7Y533"/>
<evidence type="ECO:0000313" key="1">
    <source>
        <dbReference type="EMBL" id="PUA32624.1"/>
    </source>
</evidence>
<reference evidence="1 2" key="1">
    <citation type="submission" date="2017-04" db="EMBL/GenBank/DDBJ databases">
        <title>Draft Aigarchaeota genome from a New Zealand hot spring.</title>
        <authorList>
            <person name="Reysenbach A.-L."/>
            <person name="Donaho J.A."/>
            <person name="Gerhart J."/>
            <person name="Kelley J.F."/>
            <person name="Kouba K."/>
            <person name="Podar M."/>
            <person name="Stott M."/>
        </authorList>
    </citation>
    <scope>NUCLEOTIDE SEQUENCE [LARGE SCALE GENOMIC DNA]</scope>
    <source>
        <strain evidence="1">NZ13_MG1</strain>
    </source>
</reference>
<dbReference type="EMBL" id="NDWU01000008">
    <property type="protein sequence ID" value="PUA32624.1"/>
    <property type="molecule type" value="Genomic_DNA"/>
</dbReference>
<dbReference type="Proteomes" id="UP000244066">
    <property type="component" value="Unassembled WGS sequence"/>
</dbReference>
<name>A0A2R7Y533_9ARCH</name>
<comment type="caution">
    <text evidence="1">The sequence shown here is derived from an EMBL/GenBank/DDBJ whole genome shotgun (WGS) entry which is preliminary data.</text>
</comment>
<gene>
    <name evidence="1" type="ORF">B9J98_04005</name>
</gene>
<accession>A0A2R7Y533</accession>
<sequence length="552" mass="62218">MSIKIGLRKKVVDTLILVAKNMGSPLEVSKELRVSVSEARTLLEEVRRLGLANLDEHGKYCMDIITSSAISTLLEKYPLRKILSGITPVVLEAMMEPMTVAEVAKKIGVERETVYRVIRRLPQIIQRSERGYQLIGDPVLRYIIIQFAKVARKVGFEFEEIVRLNAHSLVRTVKPLSAEEGEPTAFTAFGRYGIGLAGGREYYYVVPPRRLSPEEVLLHALKVSKNADDRAKAALLYAKLLLEGKTEGSKLIALANKLDPSGELRKIVYDMDRYVRGLSLDRPELFIPRRELLGYAETYGINIRQLEPAPISEDFFWKLGGALENRVEAYLFGGAAMMLRGYKAATVDVDLAVRSHEYLVCLDKALRLMGYKLVGDPDEGSLERGVPRIYSNGERPKVEVYLGKISGKVTITGSMLMVGERREYGNLILVLASDEDSVLLKLLTERLRDLMDAELIIRGRKEPLDWDAIADRIIEQHSIMKSYIGITFFDGIRDLIEVRGIFIPRNVVKKFKSLMERQAVEYAVNEMKLKDLEKVSEVTGIPKSKLKKILSS</sequence>
<organism evidence="1 2">
    <name type="scientific">Candidatus Terraquivivens tikiterensis</name>
    <dbReference type="NCBI Taxonomy" id="1980982"/>
    <lineage>
        <taxon>Archaea</taxon>
        <taxon>Nitrososphaerota</taxon>
        <taxon>Candidatus Wolframiiraptoraceae</taxon>
        <taxon>Candidatus Terraquivivens</taxon>
    </lineage>
</organism>
<proteinExistence type="predicted"/>